<dbReference type="Gene3D" id="3.30.505.10">
    <property type="entry name" value="SH2 domain"/>
    <property type="match status" value="1"/>
</dbReference>
<keyword evidence="21" id="KW-0007">Acetylation</keyword>
<dbReference type="FunFam" id="2.40.50.100:FF:000022">
    <property type="entry name" value="Exosome complex component RRP4"/>
    <property type="match status" value="1"/>
</dbReference>
<evidence type="ECO:0000256" key="24">
    <source>
        <dbReference type="ARBA" id="ARBA00023211"/>
    </source>
</evidence>
<dbReference type="InterPro" id="IPR036612">
    <property type="entry name" value="KH_dom_type_1_sf"/>
</dbReference>
<dbReference type="GO" id="GO:0005524">
    <property type="term" value="F:ATP binding"/>
    <property type="evidence" value="ECO:0007669"/>
    <property type="project" value="UniProtKB-UniRule"/>
</dbReference>
<dbReference type="FunFam" id="3.30.200.20:FF:000037">
    <property type="entry name" value="Tyrosine-protein kinase"/>
    <property type="match status" value="1"/>
</dbReference>
<dbReference type="FunFam" id="2.40.50.140:FF:000038">
    <property type="entry name" value="Exosome complex component RRP4"/>
    <property type="match status" value="1"/>
</dbReference>
<dbReference type="PROSITE" id="PS00107">
    <property type="entry name" value="PROTEIN_KINASE_ATP"/>
    <property type="match status" value="1"/>
</dbReference>
<dbReference type="Pfam" id="PF08919">
    <property type="entry name" value="F_actin_bind"/>
    <property type="match status" value="1"/>
</dbReference>
<dbReference type="GO" id="GO:0010976">
    <property type="term" value="P:positive regulation of neuron projection development"/>
    <property type="evidence" value="ECO:0007669"/>
    <property type="project" value="UniProtKB-ARBA"/>
</dbReference>
<dbReference type="InterPro" id="IPR004088">
    <property type="entry name" value="KH_dom_type_1"/>
</dbReference>
<feature type="domain" description="SH2" evidence="36">
    <location>
        <begin position="430"/>
        <end position="520"/>
    </location>
</feature>
<dbReference type="InterPro" id="IPR048565">
    <property type="entry name" value="S1_RRP4"/>
</dbReference>
<dbReference type="Gene3D" id="1.20.120.330">
    <property type="entry name" value="Nucleotidyltransferases domain 2"/>
    <property type="match status" value="1"/>
</dbReference>
<evidence type="ECO:0000256" key="19">
    <source>
        <dbReference type="ARBA" id="ARBA00022884"/>
    </source>
</evidence>
<comment type="similarity">
    <text evidence="5">Belongs to the RRP4 family.</text>
</comment>
<dbReference type="InterPro" id="IPR015015">
    <property type="entry name" value="F-actin-binding"/>
</dbReference>
<evidence type="ECO:0000256" key="23">
    <source>
        <dbReference type="ARBA" id="ARBA00023137"/>
    </source>
</evidence>
<accession>A0A9W7X1R7</accession>
<feature type="domain" description="Protein kinase" evidence="38">
    <location>
        <begin position="545"/>
        <end position="796"/>
    </location>
</feature>
<dbReference type="FunFam" id="3.30.505.10:FF:000004">
    <property type="entry name" value="Tyrosine-protein kinase"/>
    <property type="match status" value="1"/>
</dbReference>
<dbReference type="InterPro" id="IPR000719">
    <property type="entry name" value="Prot_kinase_dom"/>
</dbReference>
<dbReference type="PRINTS" id="PR00401">
    <property type="entry name" value="SH2DOMAIN"/>
</dbReference>
<evidence type="ECO:0000256" key="34">
    <source>
        <dbReference type="RuleBase" id="RU362096"/>
    </source>
</evidence>
<dbReference type="PROSITE" id="PS50002">
    <property type="entry name" value="SH3"/>
    <property type="match status" value="1"/>
</dbReference>
<evidence type="ECO:0000256" key="31">
    <source>
        <dbReference type="PROSITE-ProRule" id="PRU00191"/>
    </source>
</evidence>
<evidence type="ECO:0000313" key="40">
    <source>
        <dbReference type="Proteomes" id="UP001059041"/>
    </source>
</evidence>
<keyword evidence="13 33" id="KW-0547">Nucleotide-binding</keyword>
<dbReference type="SMART" id="SM00219">
    <property type="entry name" value="TyrKc"/>
    <property type="match status" value="1"/>
</dbReference>
<evidence type="ECO:0000256" key="17">
    <source>
        <dbReference type="ARBA" id="ARBA00022842"/>
    </source>
</evidence>
<evidence type="ECO:0000256" key="20">
    <source>
        <dbReference type="ARBA" id="ARBA00022889"/>
    </source>
</evidence>
<dbReference type="PROSITE" id="PS50011">
    <property type="entry name" value="PROTEIN_KINASE_DOM"/>
    <property type="match status" value="1"/>
</dbReference>
<keyword evidence="15" id="KW-0271">Exosome</keyword>
<dbReference type="GO" id="GO:0007165">
    <property type="term" value="P:signal transduction"/>
    <property type="evidence" value="ECO:0007669"/>
    <property type="project" value="UniProtKB-ARBA"/>
</dbReference>
<dbReference type="SUPFAM" id="SSF54791">
    <property type="entry name" value="Eukaryotic type KH-domain (KH-domain type I)"/>
    <property type="match status" value="1"/>
</dbReference>
<keyword evidence="11" id="KW-0519">Myristate</keyword>
<dbReference type="CDD" id="cd05789">
    <property type="entry name" value="S1_Rrp4"/>
    <property type="match status" value="1"/>
</dbReference>
<evidence type="ECO:0000256" key="25">
    <source>
        <dbReference type="ARBA" id="ARBA00023212"/>
    </source>
</evidence>
<feature type="region of interest" description="Disordered" evidence="35">
    <location>
        <begin position="890"/>
        <end position="916"/>
    </location>
</feature>
<evidence type="ECO:0000256" key="6">
    <source>
        <dbReference type="ARBA" id="ARBA00022443"/>
    </source>
</evidence>
<keyword evidence="9" id="KW-0597">Phosphoprotein</keyword>
<dbReference type="PROSITE" id="PS50001">
    <property type="entry name" value="SH2"/>
    <property type="match status" value="1"/>
</dbReference>
<dbReference type="InterPro" id="IPR050198">
    <property type="entry name" value="Non-receptor_tyrosine_kinases"/>
</dbReference>
<dbReference type="GO" id="GO:0005730">
    <property type="term" value="C:nucleolus"/>
    <property type="evidence" value="ECO:0007669"/>
    <property type="project" value="UniProtKB-SubCell"/>
</dbReference>
<dbReference type="InterPro" id="IPR017441">
    <property type="entry name" value="Protein_kinase_ATP_BS"/>
</dbReference>
<dbReference type="CDD" id="cd05052">
    <property type="entry name" value="PTKc_Abl"/>
    <property type="match status" value="1"/>
</dbReference>
<keyword evidence="18" id="KW-0832">Ubl conjugation</keyword>
<dbReference type="FunFam" id="2.30.30.40:FF:000010">
    <property type="entry name" value="Tyrosine-protein kinase"/>
    <property type="match status" value="1"/>
</dbReference>
<dbReference type="InterPro" id="IPR001245">
    <property type="entry name" value="Ser-Thr/Tyr_kinase_cat_dom"/>
</dbReference>
<keyword evidence="25" id="KW-0206">Cytoskeleton</keyword>
<dbReference type="PROSITE" id="PS00109">
    <property type="entry name" value="PROTEIN_KINASE_TYR"/>
    <property type="match status" value="1"/>
</dbReference>
<dbReference type="GO" id="GO:0030155">
    <property type="term" value="P:regulation of cell adhesion"/>
    <property type="evidence" value="ECO:0007669"/>
    <property type="project" value="UniProtKB-ARBA"/>
</dbReference>
<keyword evidence="26" id="KW-0539">Nucleus</keyword>
<evidence type="ECO:0000256" key="12">
    <source>
        <dbReference type="ARBA" id="ARBA00022723"/>
    </source>
</evidence>
<dbReference type="SUPFAM" id="SSF56112">
    <property type="entry name" value="Protein kinase-like (PK-like)"/>
    <property type="match status" value="1"/>
</dbReference>
<dbReference type="InterPro" id="IPR011009">
    <property type="entry name" value="Kinase-like_dom_sf"/>
</dbReference>
<evidence type="ECO:0000259" key="38">
    <source>
        <dbReference type="PROSITE" id="PS50011"/>
    </source>
</evidence>
<dbReference type="SMART" id="SM00808">
    <property type="entry name" value="FABD"/>
    <property type="match status" value="1"/>
</dbReference>
<dbReference type="GO" id="GO:0005737">
    <property type="term" value="C:cytoplasm"/>
    <property type="evidence" value="ECO:0007669"/>
    <property type="project" value="UniProtKB-ARBA"/>
</dbReference>
<evidence type="ECO:0000256" key="21">
    <source>
        <dbReference type="ARBA" id="ARBA00022990"/>
    </source>
</evidence>
<dbReference type="GO" id="GO:0000178">
    <property type="term" value="C:exosome (RNase complex)"/>
    <property type="evidence" value="ECO:0007669"/>
    <property type="project" value="UniProtKB-KW"/>
</dbReference>
<dbReference type="InterPro" id="IPR036860">
    <property type="entry name" value="SH2_dom_sf"/>
</dbReference>
<comment type="catalytic activity">
    <reaction evidence="28 34">
        <text>L-tyrosyl-[protein] + ATP = O-phospho-L-tyrosyl-[protein] + ADP + H(+)</text>
        <dbReference type="Rhea" id="RHEA:10596"/>
        <dbReference type="Rhea" id="RHEA-COMP:10136"/>
        <dbReference type="Rhea" id="RHEA-COMP:20101"/>
        <dbReference type="ChEBI" id="CHEBI:15378"/>
        <dbReference type="ChEBI" id="CHEBI:30616"/>
        <dbReference type="ChEBI" id="CHEBI:46858"/>
        <dbReference type="ChEBI" id="CHEBI:61978"/>
        <dbReference type="ChEBI" id="CHEBI:456216"/>
        <dbReference type="EC" id="2.7.10.2"/>
    </reaction>
</comment>
<evidence type="ECO:0000313" key="39">
    <source>
        <dbReference type="EMBL" id="KAI7812408.1"/>
    </source>
</evidence>
<keyword evidence="19" id="KW-0694">RNA-binding</keyword>
<dbReference type="InterPro" id="IPR008266">
    <property type="entry name" value="Tyr_kinase_AS"/>
</dbReference>
<comment type="cofactor">
    <cofactor evidence="2">
        <name>Mg(2+)</name>
        <dbReference type="ChEBI" id="CHEBI:18420"/>
    </cofactor>
</comment>
<dbReference type="FunFam" id="1.10.510.10:FF:000070">
    <property type="entry name" value="Tyrosine-protein kinase"/>
    <property type="match status" value="1"/>
</dbReference>
<dbReference type="CDD" id="cd22525">
    <property type="entry name" value="KH-I_Rrp4_eukar"/>
    <property type="match status" value="1"/>
</dbReference>
<comment type="subcellular location">
    <subcellularLocation>
        <location evidence="3">Cytoplasm</location>
        <location evidence="3">Cytoskeleton</location>
    </subcellularLocation>
    <subcellularLocation>
        <location evidence="4">Nucleus</location>
        <location evidence="4">Nucleolus</location>
    </subcellularLocation>
</comment>
<keyword evidence="27" id="KW-0449">Lipoprotein</keyword>
<keyword evidence="10 34" id="KW-0808">Transferase</keyword>
<dbReference type="Gene3D" id="3.30.200.20">
    <property type="entry name" value="Phosphorylase Kinase, domain 1"/>
    <property type="match status" value="1"/>
</dbReference>
<proteinExistence type="inferred from homology"/>
<evidence type="ECO:0000256" key="7">
    <source>
        <dbReference type="ARBA" id="ARBA00022490"/>
    </source>
</evidence>
<reference evidence="39" key="1">
    <citation type="submission" date="2021-02" db="EMBL/GenBank/DDBJ databases">
        <title>Comparative genomics reveals that relaxation of natural selection precedes convergent phenotypic evolution of cavefish.</title>
        <authorList>
            <person name="Peng Z."/>
        </authorList>
    </citation>
    <scope>NUCLEOTIDE SEQUENCE</scope>
    <source>
        <tissue evidence="39">Muscle</tissue>
    </source>
</reference>
<comment type="subunit">
    <text evidence="30">Interacts with PSMA7. Interacts with CTTN. Found in a complex with ABL1, ABL2, CRK and UNC119; leading to the inhibition of CRK phosphorylation by ABL kinases.</text>
</comment>
<dbReference type="PANTHER" id="PTHR24418">
    <property type="entry name" value="TYROSINE-PROTEIN KINASE"/>
    <property type="match status" value="1"/>
</dbReference>
<feature type="compositionally biased region" description="Low complexity" evidence="35">
    <location>
        <begin position="855"/>
        <end position="868"/>
    </location>
</feature>
<evidence type="ECO:0000256" key="5">
    <source>
        <dbReference type="ARBA" id="ARBA00009155"/>
    </source>
</evidence>
<keyword evidence="24" id="KW-0464">Manganese</keyword>
<keyword evidence="16 33" id="KW-0067">ATP-binding</keyword>
<dbReference type="SUPFAM" id="SSF50044">
    <property type="entry name" value="SH3-domain"/>
    <property type="match status" value="1"/>
</dbReference>
<dbReference type="Gene3D" id="2.40.50.140">
    <property type="entry name" value="Nucleic acid-binding proteins"/>
    <property type="match status" value="1"/>
</dbReference>
<gene>
    <name evidence="39" type="ORF">IRJ41_001422</name>
</gene>
<dbReference type="Pfam" id="PF00018">
    <property type="entry name" value="SH3_1"/>
    <property type="match status" value="1"/>
</dbReference>
<keyword evidence="7" id="KW-0963">Cytoplasm</keyword>
<evidence type="ECO:0000256" key="10">
    <source>
        <dbReference type="ARBA" id="ARBA00022679"/>
    </source>
</evidence>
<dbReference type="SUPFAM" id="SSF55550">
    <property type="entry name" value="SH2 domain"/>
    <property type="match status" value="1"/>
</dbReference>
<evidence type="ECO:0000256" key="27">
    <source>
        <dbReference type="ARBA" id="ARBA00023288"/>
    </source>
</evidence>
<evidence type="ECO:0000256" key="26">
    <source>
        <dbReference type="ARBA" id="ARBA00023242"/>
    </source>
</evidence>
<keyword evidence="40" id="KW-1185">Reference proteome</keyword>
<dbReference type="GO" id="GO:0007155">
    <property type="term" value="P:cell adhesion"/>
    <property type="evidence" value="ECO:0007669"/>
    <property type="project" value="UniProtKB-KW"/>
</dbReference>
<feature type="compositionally biased region" description="Low complexity" evidence="35">
    <location>
        <begin position="1003"/>
        <end position="1020"/>
    </location>
</feature>
<dbReference type="InterPro" id="IPR020635">
    <property type="entry name" value="Tyr_kinase_cat_dom"/>
</dbReference>
<dbReference type="InterPro" id="IPR012340">
    <property type="entry name" value="NA-bd_OB-fold"/>
</dbReference>
<feature type="compositionally biased region" description="Polar residues" evidence="35">
    <location>
        <begin position="1085"/>
        <end position="1095"/>
    </location>
</feature>
<dbReference type="GO" id="GO:0003723">
    <property type="term" value="F:RNA binding"/>
    <property type="evidence" value="ECO:0007669"/>
    <property type="project" value="UniProtKB-KW"/>
</dbReference>
<dbReference type="EC" id="2.7.10.2" evidence="34"/>
<feature type="domain" description="SH3" evidence="37">
    <location>
        <begin position="364"/>
        <end position="424"/>
    </location>
</feature>
<evidence type="ECO:0000256" key="18">
    <source>
        <dbReference type="ARBA" id="ARBA00022843"/>
    </source>
</evidence>
<dbReference type="SMART" id="SM00326">
    <property type="entry name" value="SH3"/>
    <property type="match status" value="1"/>
</dbReference>
<keyword evidence="22 31" id="KW-0727">SH2 domain</keyword>
<keyword evidence="14 34" id="KW-0418">Kinase</keyword>
<feature type="region of interest" description="Disordered" evidence="35">
    <location>
        <begin position="807"/>
        <end position="870"/>
    </location>
</feature>
<dbReference type="SUPFAM" id="SSF110324">
    <property type="entry name" value="Ribosomal L27 protein-like"/>
    <property type="match status" value="1"/>
</dbReference>
<dbReference type="CDD" id="cd09935">
    <property type="entry name" value="SH2_ABL"/>
    <property type="match status" value="1"/>
</dbReference>
<evidence type="ECO:0000256" key="15">
    <source>
        <dbReference type="ARBA" id="ARBA00022835"/>
    </source>
</evidence>
<comment type="caution">
    <text evidence="39">The sequence shown here is derived from an EMBL/GenBank/DDBJ whole genome shotgun (WGS) entry which is preliminary data.</text>
</comment>
<name>A0A9W7X1R7_TRIRA</name>
<dbReference type="InterPro" id="IPR000980">
    <property type="entry name" value="SH2"/>
</dbReference>
<evidence type="ECO:0000256" key="14">
    <source>
        <dbReference type="ARBA" id="ARBA00022777"/>
    </source>
</evidence>
<evidence type="ECO:0000256" key="8">
    <source>
        <dbReference type="ARBA" id="ARBA00022552"/>
    </source>
</evidence>
<dbReference type="Pfam" id="PF15985">
    <property type="entry name" value="KH_6"/>
    <property type="match status" value="1"/>
</dbReference>
<sequence>MAAEMRLPAVHKFISLPTSQSQDDKQLVVPGEVITSDTGFMRGHGTYMDEDRLTASVAGEVERVNKLICVKPLKTRFNGEVGDVIVGRVTEVQQKRWKVETNSRLDSVLLLSSVNLPGGELRRRSAEDELAMRDYLQEGDLISAEVQSIFSDGALSLHTRSLKYGKLGQGVLVQVSPSLVKRQKTHFHNLPCGASIILGNNGYVWLYPTPDQQDEEAGGYFTSLEPVSLSDREVISRLRNCLLALSAHKVVLYDTSVLYCYESSLSHQIKDILKPEVMEEIVLETRQRLVEHEWKFVGDQRRPSLPALPFIKGTGKRETSRQGALHFHNVFVVHEARPDFEPSGLSEAARWNSKENLLAGPSENDPNLFVALYDFVASGDNTLSITKGEKLRVLGYNHNGEWCEAQTKNGQGWVPSNYITPVNSLEKHSWYHGPVSRNAAEYLLSSGINGSFLVRESESSPGQRSISLRYEGRVYHYRINTASDGKLYVSSESRFNTLAELVHHHSTVSDGLITTLHYPAPKRNKPTVYGVSPNYDKWEMERTDITMKHKLGGGQYGEVYEGVWKKYNLTVAVKTLKEDTMEVEEFLKEAAVMKEIKHPNLVQLLGVCTREPPFYIITEFMTHGNLLDYLRECNRQEVNAVVLLYMATQISSAMEYLEVKNFIHRDLAARNCLVGENHLVKVADFGLSRLIIGDTYEARAGAKFPIKWTAPESLAYNIFSIKSDVWAFGVLLWEIATYGMSPYPGIDLSQVYELLQRDYRMDRPEGCPEKVYELMRACWRWNPAERPSFAETHQAFETMFQESSISDEVEKELGKKGKKLTLSPIQQAPELPTKTRTLRRHMDSKDGDSPDAPEADVVVPPMLPKPLLDSNLNEDDRILAKDKDRFRMNPFSYIKKKKRTAPAPPKRSSSFGKMDGHLDRRGLALDCRDDCNNGASTNDAFHSLDSSKLISSNSTAGVGVTNGAPLYPGQLFPSHSRKKGTPTTSGGGGKLASTPPTEEDPISNSKRFLRSSSTSSMSRGSEWKSVTLPRDIQSSHFDSGTFGGKPALPRKKTDCGQRGGTLTPPPRLPKKSEDVSDEVFKDTDSSPGSSPSNLTPKLGRRLQTDSSKTSALQAELLKPGVISTLGATGDECRSRRHKQTPDVPVQREKVKFAKPKPAPPPPPVSSAKSGKTSRSLALDVASDTKVKGSSEPSPPSPGPTEQAKGGLSQECAKKLPKNTSKVQPPKSSSTSPTSQLLAMGAGSAVGDAGSNFIPLMTTRRSLRKTRQPSERLSNSAITREMVLESTELLRAAIGRISEQTGSHSAVLEAGKNLSKYCASYVESIQQMRNKFAFREAINKLESNLRELQICPAATGGANAPQDFSKLLSSVKEISDIVQR</sequence>
<evidence type="ECO:0000256" key="28">
    <source>
        <dbReference type="ARBA" id="ARBA00051245"/>
    </source>
</evidence>
<dbReference type="SUPFAM" id="SSF50249">
    <property type="entry name" value="Nucleic acid-binding proteins"/>
    <property type="match status" value="1"/>
</dbReference>
<dbReference type="EMBL" id="JAFHDT010000002">
    <property type="protein sequence ID" value="KAI7812408.1"/>
    <property type="molecule type" value="Genomic_DNA"/>
</dbReference>
<dbReference type="Pfam" id="PF00017">
    <property type="entry name" value="SH2"/>
    <property type="match status" value="1"/>
</dbReference>
<comment type="cofactor">
    <cofactor evidence="1">
        <name>Mn(2+)</name>
        <dbReference type="ChEBI" id="CHEBI:29035"/>
    </cofactor>
</comment>
<dbReference type="Pfam" id="PF07714">
    <property type="entry name" value="PK_Tyr_Ser-Thr"/>
    <property type="match status" value="1"/>
</dbReference>
<feature type="region of interest" description="Disordered" evidence="35">
    <location>
        <begin position="967"/>
        <end position="1209"/>
    </location>
</feature>
<dbReference type="GO" id="GO:0015629">
    <property type="term" value="C:actin cytoskeleton"/>
    <property type="evidence" value="ECO:0007669"/>
    <property type="project" value="UniProtKB-ARBA"/>
</dbReference>
<keyword evidence="12" id="KW-0479">Metal-binding</keyword>
<evidence type="ECO:0000259" key="37">
    <source>
        <dbReference type="PROSITE" id="PS50002"/>
    </source>
</evidence>
<evidence type="ECO:0000256" key="33">
    <source>
        <dbReference type="PROSITE-ProRule" id="PRU10141"/>
    </source>
</evidence>
<evidence type="ECO:0000256" key="30">
    <source>
        <dbReference type="ARBA" id="ARBA00064245"/>
    </source>
</evidence>
<organism evidence="39 40">
    <name type="scientific">Triplophysa rosa</name>
    <name type="common">Cave loach</name>
    <dbReference type="NCBI Taxonomy" id="992332"/>
    <lineage>
        <taxon>Eukaryota</taxon>
        <taxon>Metazoa</taxon>
        <taxon>Chordata</taxon>
        <taxon>Craniata</taxon>
        <taxon>Vertebrata</taxon>
        <taxon>Euteleostomi</taxon>
        <taxon>Actinopterygii</taxon>
        <taxon>Neopterygii</taxon>
        <taxon>Teleostei</taxon>
        <taxon>Ostariophysi</taxon>
        <taxon>Cypriniformes</taxon>
        <taxon>Nemacheilidae</taxon>
        <taxon>Triplophysa</taxon>
    </lineage>
</organism>
<comment type="subunit">
    <text evidence="29">Component of the RNA exosome core complex (Exo-9), composed of EXOSC1, EXOSC2, EXOSC3, EXOSC4, EXOSC5, EXOSC6, EXOSC7, EXOSC8 and EXOSC9; within the complex interacts with EXOSC4 and EXOSC7. The catalytically inactive RNA exosome core complex (Exo-9) associates with the catalytic subunit EXOSC10/RRP6. Exo-9 may associate with DIS3 to form the nucleolar exosome complex, or DIS3L to form the cytoplasmic exosome complex. Exo-9 is formed by a hexameric base ring consisting of the heterodimers EXOSC4-EXOSC9, EXOSC5-EXOSC8 and EXOSC6-EXOSC7, and a cap ring consisting of EXOSC1, EXOSC2 and EXOSC3. The RNA exosome complex associates with cofactors C1D/RRP47, MPHOSPH6/MPP6 and MTREX/MTR4. Interacts with GTPBP1. Interacts with ZFP36L1 (via N-terminus).</text>
</comment>
<evidence type="ECO:0000256" key="1">
    <source>
        <dbReference type="ARBA" id="ARBA00001936"/>
    </source>
</evidence>
<dbReference type="Pfam" id="PF14382">
    <property type="entry name" value="ECR1_N"/>
    <property type="match status" value="1"/>
</dbReference>
<keyword evidence="23 34" id="KW-0829">Tyrosine-protein kinase</keyword>
<dbReference type="GO" id="GO:0000287">
    <property type="term" value="F:magnesium ion binding"/>
    <property type="evidence" value="ECO:0007669"/>
    <property type="project" value="UniProtKB-ARBA"/>
</dbReference>
<evidence type="ECO:0000256" key="2">
    <source>
        <dbReference type="ARBA" id="ARBA00001946"/>
    </source>
</evidence>
<dbReference type="GO" id="GO:0004715">
    <property type="term" value="F:non-membrane spanning protein tyrosine kinase activity"/>
    <property type="evidence" value="ECO:0007669"/>
    <property type="project" value="UniProtKB-EC"/>
</dbReference>
<evidence type="ECO:0000259" key="36">
    <source>
        <dbReference type="PROSITE" id="PS50001"/>
    </source>
</evidence>
<evidence type="ECO:0000256" key="32">
    <source>
        <dbReference type="PROSITE-ProRule" id="PRU00192"/>
    </source>
</evidence>
<dbReference type="CDD" id="cd11850">
    <property type="entry name" value="SH3_Abl"/>
    <property type="match status" value="1"/>
</dbReference>
<dbReference type="SMART" id="SM00252">
    <property type="entry name" value="SH2"/>
    <property type="match status" value="1"/>
</dbReference>
<keyword evidence="20" id="KW-0130">Cell adhesion</keyword>
<evidence type="ECO:0000256" key="13">
    <source>
        <dbReference type="ARBA" id="ARBA00022741"/>
    </source>
</evidence>
<evidence type="ECO:0000256" key="16">
    <source>
        <dbReference type="ARBA" id="ARBA00022840"/>
    </source>
</evidence>
<evidence type="ECO:0000256" key="22">
    <source>
        <dbReference type="ARBA" id="ARBA00022999"/>
    </source>
</evidence>
<evidence type="ECO:0000256" key="35">
    <source>
        <dbReference type="SAM" id="MobiDB-lite"/>
    </source>
</evidence>
<evidence type="ECO:0000256" key="29">
    <source>
        <dbReference type="ARBA" id="ARBA00063049"/>
    </source>
</evidence>
<comment type="similarity">
    <text evidence="34">Belongs to the protein kinase superfamily. Tyr protein kinase family.</text>
</comment>
<feature type="compositionally biased region" description="Basic and acidic residues" evidence="35">
    <location>
        <begin position="1070"/>
        <end position="1084"/>
    </location>
</feature>
<keyword evidence="6 32" id="KW-0728">SH3 domain</keyword>
<dbReference type="GO" id="GO:2000145">
    <property type="term" value="P:regulation of cell motility"/>
    <property type="evidence" value="ECO:0007669"/>
    <property type="project" value="UniProtKB-ARBA"/>
</dbReference>
<dbReference type="Pfam" id="PF21266">
    <property type="entry name" value="S1_RRP4"/>
    <property type="match status" value="1"/>
</dbReference>
<feature type="binding site" evidence="33">
    <location>
        <position position="574"/>
    </location>
    <ligand>
        <name>ATP</name>
        <dbReference type="ChEBI" id="CHEBI:30616"/>
    </ligand>
</feature>
<dbReference type="Gene3D" id="2.40.50.100">
    <property type="match status" value="1"/>
</dbReference>
<dbReference type="InterPro" id="IPR025721">
    <property type="entry name" value="Exosome_cplx_N_dom"/>
</dbReference>
<keyword evidence="17" id="KW-0460">Magnesium</keyword>
<dbReference type="InterPro" id="IPR036028">
    <property type="entry name" value="SH3-like_dom_sf"/>
</dbReference>
<dbReference type="GO" id="GO:0006364">
    <property type="term" value="P:rRNA processing"/>
    <property type="evidence" value="ECO:0007669"/>
    <property type="project" value="UniProtKB-KW"/>
</dbReference>
<evidence type="ECO:0000256" key="11">
    <source>
        <dbReference type="ARBA" id="ARBA00022707"/>
    </source>
</evidence>
<dbReference type="PRINTS" id="PR00109">
    <property type="entry name" value="TYRKINASE"/>
</dbReference>
<dbReference type="Proteomes" id="UP001059041">
    <property type="component" value="Linkage Group LG2"/>
</dbReference>
<dbReference type="FunFam" id="1.20.120.330:FF:000003">
    <property type="entry name" value="Tyrosine-protein kinase"/>
    <property type="match status" value="1"/>
</dbReference>
<evidence type="ECO:0000256" key="4">
    <source>
        <dbReference type="ARBA" id="ARBA00004604"/>
    </source>
</evidence>
<evidence type="ECO:0000256" key="9">
    <source>
        <dbReference type="ARBA" id="ARBA00022553"/>
    </source>
</evidence>
<protein>
    <recommendedName>
        <fullName evidence="34">Tyrosine-protein kinase</fullName>
        <ecNumber evidence="34">2.7.10.2</ecNumber>
    </recommendedName>
</protein>
<evidence type="ECO:0000256" key="3">
    <source>
        <dbReference type="ARBA" id="ARBA00004245"/>
    </source>
</evidence>
<dbReference type="Gene3D" id="2.30.30.40">
    <property type="entry name" value="SH3 Domains"/>
    <property type="match status" value="1"/>
</dbReference>
<dbReference type="InterPro" id="IPR001452">
    <property type="entry name" value="SH3_domain"/>
</dbReference>
<keyword evidence="8" id="KW-0698">rRNA processing</keyword>
<dbReference type="Gene3D" id="1.10.510.10">
    <property type="entry name" value="Transferase(Phosphotransferase) domain 1"/>
    <property type="match status" value="1"/>
</dbReference>
<dbReference type="InterPro" id="IPR035837">
    <property type="entry name" value="ABL_SH2"/>
</dbReference>
<dbReference type="GO" id="GO:0030145">
    <property type="term" value="F:manganese ion binding"/>
    <property type="evidence" value="ECO:0007669"/>
    <property type="project" value="UniProtKB-ARBA"/>
</dbReference>